<evidence type="ECO:0000313" key="2">
    <source>
        <dbReference type="EMBL" id="MFD2094093.1"/>
    </source>
</evidence>
<organism evidence="2 3">
    <name type="scientific">Blastococcus deserti</name>
    <dbReference type="NCBI Taxonomy" id="2259033"/>
    <lineage>
        <taxon>Bacteria</taxon>
        <taxon>Bacillati</taxon>
        <taxon>Actinomycetota</taxon>
        <taxon>Actinomycetes</taxon>
        <taxon>Geodermatophilales</taxon>
        <taxon>Geodermatophilaceae</taxon>
        <taxon>Blastococcus</taxon>
    </lineage>
</organism>
<keyword evidence="3" id="KW-1185">Reference proteome</keyword>
<comment type="caution">
    <text evidence="2">The sequence shown here is derived from an EMBL/GenBank/DDBJ whole genome shotgun (WGS) entry which is preliminary data.</text>
</comment>
<dbReference type="Proteomes" id="UP001597402">
    <property type="component" value="Unassembled WGS sequence"/>
</dbReference>
<proteinExistence type="predicted"/>
<evidence type="ECO:0000256" key="1">
    <source>
        <dbReference type="SAM" id="MobiDB-lite"/>
    </source>
</evidence>
<name>A0ABW4XIJ3_9ACTN</name>
<accession>A0ABW4XIJ3</accession>
<dbReference type="EMBL" id="JBHUHP010000030">
    <property type="protein sequence ID" value="MFD2094093.1"/>
    <property type="molecule type" value="Genomic_DNA"/>
</dbReference>
<evidence type="ECO:0000313" key="3">
    <source>
        <dbReference type="Proteomes" id="UP001597402"/>
    </source>
</evidence>
<sequence>MDEDTIRQEPSPNRAGQHRHWGRPDPVGDILATAWSPAAAEPREIRVRPEVYHCILAELDPAERALLQERGLLGSPAIPLVVDAELPAFPGFEIVRARPHTAAA</sequence>
<reference evidence="3" key="1">
    <citation type="journal article" date="2019" name="Int. J. Syst. Evol. Microbiol.">
        <title>The Global Catalogue of Microorganisms (GCM) 10K type strain sequencing project: providing services to taxonomists for standard genome sequencing and annotation.</title>
        <authorList>
            <consortium name="The Broad Institute Genomics Platform"/>
            <consortium name="The Broad Institute Genome Sequencing Center for Infectious Disease"/>
            <person name="Wu L."/>
            <person name="Ma J."/>
        </authorList>
    </citation>
    <scope>NUCLEOTIDE SEQUENCE [LARGE SCALE GENOMIC DNA]</scope>
    <source>
        <strain evidence="3">JCM 3338</strain>
    </source>
</reference>
<feature type="region of interest" description="Disordered" evidence="1">
    <location>
        <begin position="1"/>
        <end position="25"/>
    </location>
</feature>
<gene>
    <name evidence="2" type="ORF">ACFSHS_21205</name>
</gene>
<protein>
    <submittedName>
        <fullName evidence="2">Uncharacterized protein</fullName>
    </submittedName>
</protein>
<dbReference type="RefSeq" id="WP_376880541.1">
    <property type="nucleotide sequence ID" value="NZ_JBHUHP010000030.1"/>
</dbReference>